<organism evidence="7 8">
    <name type="scientific">candidate division WOR-1 bacterium RIFOXYC12_FULL_54_18</name>
    <dbReference type="NCBI Taxonomy" id="1802584"/>
    <lineage>
        <taxon>Bacteria</taxon>
        <taxon>Bacillati</taxon>
        <taxon>Saganbacteria</taxon>
    </lineage>
</organism>
<evidence type="ECO:0000313" key="7">
    <source>
        <dbReference type="EMBL" id="OGC28656.1"/>
    </source>
</evidence>
<dbReference type="GO" id="GO:0015920">
    <property type="term" value="P:lipopolysaccharide transport"/>
    <property type="evidence" value="ECO:0007669"/>
    <property type="project" value="TreeGrafter"/>
</dbReference>
<evidence type="ECO:0000256" key="3">
    <source>
        <dbReference type="ARBA" id="ARBA00022692"/>
    </source>
</evidence>
<evidence type="ECO:0000256" key="6">
    <source>
        <dbReference type="SAM" id="Phobius"/>
    </source>
</evidence>
<feature type="transmembrane region" description="Helical" evidence="6">
    <location>
        <begin position="275"/>
        <end position="294"/>
    </location>
</feature>
<dbReference type="PANTHER" id="PTHR33529">
    <property type="entry name" value="SLR0882 PROTEIN-RELATED"/>
    <property type="match status" value="1"/>
</dbReference>
<protein>
    <recommendedName>
        <fullName evidence="9">LPS export ABC transporter permease LptG</fullName>
    </recommendedName>
</protein>
<reference evidence="7 8" key="1">
    <citation type="journal article" date="2016" name="Nat. Commun.">
        <title>Thousands of microbial genomes shed light on interconnected biogeochemical processes in an aquifer system.</title>
        <authorList>
            <person name="Anantharaman K."/>
            <person name="Brown C.T."/>
            <person name="Hug L.A."/>
            <person name="Sharon I."/>
            <person name="Castelle C.J."/>
            <person name="Probst A.J."/>
            <person name="Thomas B.C."/>
            <person name="Singh A."/>
            <person name="Wilkins M.J."/>
            <person name="Karaoz U."/>
            <person name="Brodie E.L."/>
            <person name="Williams K.H."/>
            <person name="Hubbard S.S."/>
            <person name="Banfield J.F."/>
        </authorList>
    </citation>
    <scope>NUCLEOTIDE SEQUENCE [LARGE SCALE GENOMIC DNA]</scope>
</reference>
<evidence type="ECO:0000256" key="1">
    <source>
        <dbReference type="ARBA" id="ARBA00004651"/>
    </source>
</evidence>
<evidence type="ECO:0000256" key="4">
    <source>
        <dbReference type="ARBA" id="ARBA00022989"/>
    </source>
</evidence>
<sequence length="358" mass="40568">MKILDRYVIREMLGPFFIGVVGFILVMTVDLLFTMADLIINKGVPFFAVLKLLAYKLPSILVLTFPVSTLFGTTMAVGRFCKDNEMAAFRTSGVSLFRLARPILLVGMLVSLLAFFTNEKIVPRANFVSSQIVRQIIQRQPLPDVKDNVFFKDSQNRFYYANQVNMKSKTMSKVMVYEIQSGAYPRTILADKANFTGNIWELRQGVIHKYDQSGHLSYEAKFDKMKISVIEDLNRFSDQKTFADMDRKELQGMIDSLAKSGSNTRALLTELYLKYSIPLTCFIFALVGIPFSLSSPRSGQTWGIVVTIVFMFTFYVFASVFRSLGKGGLVTPEIAAFAPQTSFMIIGFVMLYFQGRYR</sequence>
<keyword evidence="2" id="KW-1003">Cell membrane</keyword>
<name>A0A1F4T7P1_UNCSA</name>
<keyword evidence="3 6" id="KW-0812">Transmembrane</keyword>
<keyword evidence="5 6" id="KW-0472">Membrane</keyword>
<dbReference type="Proteomes" id="UP000178602">
    <property type="component" value="Unassembled WGS sequence"/>
</dbReference>
<feature type="transmembrane region" description="Helical" evidence="6">
    <location>
        <begin position="60"/>
        <end position="78"/>
    </location>
</feature>
<accession>A0A1F4T7P1</accession>
<dbReference type="GO" id="GO:0043190">
    <property type="term" value="C:ATP-binding cassette (ABC) transporter complex"/>
    <property type="evidence" value="ECO:0007669"/>
    <property type="project" value="TreeGrafter"/>
</dbReference>
<proteinExistence type="predicted"/>
<dbReference type="EMBL" id="MEUG01000001">
    <property type="protein sequence ID" value="OGC28656.1"/>
    <property type="molecule type" value="Genomic_DNA"/>
</dbReference>
<dbReference type="InterPro" id="IPR005495">
    <property type="entry name" value="LptG/LptF_permease"/>
</dbReference>
<comment type="subcellular location">
    <subcellularLocation>
        <location evidence="1">Cell membrane</location>
        <topology evidence="1">Multi-pass membrane protein</topology>
    </subcellularLocation>
</comment>
<dbReference type="PANTHER" id="PTHR33529:SF6">
    <property type="entry name" value="YJGP_YJGQ FAMILY PERMEASE"/>
    <property type="match status" value="1"/>
</dbReference>
<feature type="transmembrane region" description="Helical" evidence="6">
    <location>
        <begin position="99"/>
        <end position="117"/>
    </location>
</feature>
<comment type="caution">
    <text evidence="7">The sequence shown here is derived from an EMBL/GenBank/DDBJ whole genome shotgun (WGS) entry which is preliminary data.</text>
</comment>
<keyword evidence="4 6" id="KW-1133">Transmembrane helix</keyword>
<dbReference type="Pfam" id="PF03739">
    <property type="entry name" value="LptF_LptG"/>
    <property type="match status" value="1"/>
</dbReference>
<gene>
    <name evidence="7" type="ORF">A3K49_06845</name>
</gene>
<evidence type="ECO:0000313" key="8">
    <source>
        <dbReference type="Proteomes" id="UP000178602"/>
    </source>
</evidence>
<evidence type="ECO:0008006" key="9">
    <source>
        <dbReference type="Google" id="ProtNLM"/>
    </source>
</evidence>
<dbReference type="AlphaFoldDB" id="A0A1F4T7P1"/>
<feature type="transmembrane region" description="Helical" evidence="6">
    <location>
        <begin position="301"/>
        <end position="322"/>
    </location>
</feature>
<evidence type="ECO:0000256" key="2">
    <source>
        <dbReference type="ARBA" id="ARBA00022475"/>
    </source>
</evidence>
<feature type="transmembrane region" description="Helical" evidence="6">
    <location>
        <begin position="334"/>
        <end position="353"/>
    </location>
</feature>
<feature type="transmembrane region" description="Helical" evidence="6">
    <location>
        <begin position="12"/>
        <end position="40"/>
    </location>
</feature>
<evidence type="ECO:0000256" key="5">
    <source>
        <dbReference type="ARBA" id="ARBA00023136"/>
    </source>
</evidence>